<accession>A0A9N9SEY0</accession>
<dbReference type="EMBL" id="OU896722">
    <property type="protein sequence ID" value="CAG9817654.1"/>
    <property type="molecule type" value="Genomic_DNA"/>
</dbReference>
<dbReference type="PANTHER" id="PTHR21137:SF35">
    <property type="entry name" value="ODORANT RECEPTOR 19A-RELATED"/>
    <property type="match status" value="1"/>
</dbReference>
<dbReference type="PANTHER" id="PTHR21137">
    <property type="entry name" value="ODORANT RECEPTOR"/>
    <property type="match status" value="1"/>
</dbReference>
<feature type="transmembrane region" description="Helical" evidence="10">
    <location>
        <begin position="36"/>
        <end position="57"/>
    </location>
</feature>
<dbReference type="GO" id="GO:0004984">
    <property type="term" value="F:olfactory receptor activity"/>
    <property type="evidence" value="ECO:0007669"/>
    <property type="project" value="InterPro"/>
</dbReference>
<keyword evidence="6 10" id="KW-1133">Transmembrane helix</keyword>
<reference evidence="11" key="2">
    <citation type="submission" date="2022-10" db="EMBL/GenBank/DDBJ databases">
        <authorList>
            <consortium name="ENA_rothamsted_submissions"/>
            <consortium name="culmorum"/>
            <person name="King R."/>
        </authorList>
    </citation>
    <scope>NUCLEOTIDE SEQUENCE</scope>
</reference>
<dbReference type="GO" id="GO:0005549">
    <property type="term" value="F:odorant binding"/>
    <property type="evidence" value="ECO:0007669"/>
    <property type="project" value="InterPro"/>
</dbReference>
<feature type="transmembrane region" description="Helical" evidence="10">
    <location>
        <begin position="186"/>
        <end position="214"/>
    </location>
</feature>
<evidence type="ECO:0000256" key="10">
    <source>
        <dbReference type="RuleBase" id="RU351113"/>
    </source>
</evidence>
<proteinExistence type="inferred from homology"/>
<organism evidence="11 12">
    <name type="scientific">Phaedon cochleariae</name>
    <name type="common">Mustard beetle</name>
    <dbReference type="NCBI Taxonomy" id="80249"/>
    <lineage>
        <taxon>Eukaryota</taxon>
        <taxon>Metazoa</taxon>
        <taxon>Ecdysozoa</taxon>
        <taxon>Arthropoda</taxon>
        <taxon>Hexapoda</taxon>
        <taxon>Insecta</taxon>
        <taxon>Pterygota</taxon>
        <taxon>Neoptera</taxon>
        <taxon>Endopterygota</taxon>
        <taxon>Coleoptera</taxon>
        <taxon>Polyphaga</taxon>
        <taxon>Cucujiformia</taxon>
        <taxon>Chrysomeloidea</taxon>
        <taxon>Chrysomelidae</taxon>
        <taxon>Chrysomelinae</taxon>
        <taxon>Chrysomelini</taxon>
        <taxon>Phaedon</taxon>
    </lineage>
</organism>
<comment type="similarity">
    <text evidence="10">Belongs to the insect chemoreceptor superfamily. Heteromeric odorant receptor channel (TC 1.A.69) family.</text>
</comment>
<evidence type="ECO:0000256" key="2">
    <source>
        <dbReference type="ARBA" id="ARBA00022475"/>
    </source>
</evidence>
<dbReference type="Proteomes" id="UP001153737">
    <property type="component" value="Chromosome 16"/>
</dbReference>
<protein>
    <recommendedName>
        <fullName evidence="10">Odorant receptor</fullName>
    </recommendedName>
</protein>
<keyword evidence="8 10" id="KW-0675">Receptor</keyword>
<evidence type="ECO:0000313" key="12">
    <source>
        <dbReference type="Proteomes" id="UP001153737"/>
    </source>
</evidence>
<keyword evidence="9 10" id="KW-0807">Transducer</keyword>
<evidence type="ECO:0000256" key="4">
    <source>
        <dbReference type="ARBA" id="ARBA00022692"/>
    </source>
</evidence>
<evidence type="ECO:0000256" key="3">
    <source>
        <dbReference type="ARBA" id="ARBA00022606"/>
    </source>
</evidence>
<gene>
    <name evidence="11" type="ORF">PHAECO_LOCUS5416</name>
</gene>
<dbReference type="OrthoDB" id="8117390at2759"/>
<dbReference type="GO" id="GO:0005886">
    <property type="term" value="C:plasma membrane"/>
    <property type="evidence" value="ECO:0007669"/>
    <property type="project" value="UniProtKB-SubCell"/>
</dbReference>
<dbReference type="Pfam" id="PF02949">
    <property type="entry name" value="7tm_6"/>
    <property type="match status" value="1"/>
</dbReference>
<sequence>MSNCESILKYTRYALLIAGAFDIQNGTKNSSFLYKIWSFFSLGYYFLFVMSFLVGMIDLLMDDVDVVTFNVNMQTFLSSFLLLMKIVLFCTRGIRDIMKEVYQYEYDITHDDLECTRMYNRNSRYNYKIFFLYSFLMSCTGCSFMVATFNGWKLMNVENSTESKTLIYHAWFPFDIGNPTYFNVAYFFQFLVGIWLPLFVVMIDSLFISMVVFATARVEILGYKFEHFEMYSNGRNQSTFHGLRNIVIEHQNLIRCVEDIKQSLKWYLFAELLVKSYHITVSLLNVIHATNKGDIVFYLSCVMVLLLQVMMVYYNANELSLQSTNLSLQIFKSNWYDQCPEIVRSLSIVMARVQRPLVLIIGDFRVIDNELIVNVSLISGL</sequence>
<evidence type="ECO:0000313" key="11">
    <source>
        <dbReference type="EMBL" id="CAG9817654.1"/>
    </source>
</evidence>
<feature type="transmembrane region" description="Helical" evidence="10">
    <location>
        <begin position="130"/>
        <end position="152"/>
    </location>
</feature>
<dbReference type="InterPro" id="IPR004117">
    <property type="entry name" value="7tm6_olfct_rcpt"/>
</dbReference>
<evidence type="ECO:0000256" key="8">
    <source>
        <dbReference type="ARBA" id="ARBA00023170"/>
    </source>
</evidence>
<keyword evidence="12" id="KW-1185">Reference proteome</keyword>
<comment type="caution">
    <text evidence="10">Lacks conserved residue(s) required for the propagation of feature annotation.</text>
</comment>
<comment type="subcellular location">
    <subcellularLocation>
        <location evidence="1 10">Cell membrane</location>
        <topology evidence="1 10">Multi-pass membrane protein</topology>
    </subcellularLocation>
</comment>
<feature type="transmembrane region" description="Helical" evidence="10">
    <location>
        <begin position="69"/>
        <end position="90"/>
    </location>
</feature>
<evidence type="ECO:0000256" key="1">
    <source>
        <dbReference type="ARBA" id="ARBA00004651"/>
    </source>
</evidence>
<evidence type="ECO:0000256" key="7">
    <source>
        <dbReference type="ARBA" id="ARBA00023136"/>
    </source>
</evidence>
<reference evidence="11" key="1">
    <citation type="submission" date="2022-01" db="EMBL/GenBank/DDBJ databases">
        <authorList>
            <person name="King R."/>
        </authorList>
    </citation>
    <scope>NUCLEOTIDE SEQUENCE</scope>
</reference>
<evidence type="ECO:0000256" key="5">
    <source>
        <dbReference type="ARBA" id="ARBA00022725"/>
    </source>
</evidence>
<keyword evidence="2" id="KW-1003">Cell membrane</keyword>
<dbReference type="AlphaFoldDB" id="A0A9N9SEY0"/>
<keyword evidence="3 10" id="KW-0716">Sensory transduction</keyword>
<feature type="transmembrane region" description="Helical" evidence="10">
    <location>
        <begin position="295"/>
        <end position="314"/>
    </location>
</feature>
<dbReference type="GO" id="GO:0007165">
    <property type="term" value="P:signal transduction"/>
    <property type="evidence" value="ECO:0007669"/>
    <property type="project" value="UniProtKB-KW"/>
</dbReference>
<keyword evidence="7 10" id="KW-0472">Membrane</keyword>
<name>A0A9N9SEY0_PHACE</name>
<evidence type="ECO:0000256" key="6">
    <source>
        <dbReference type="ARBA" id="ARBA00022989"/>
    </source>
</evidence>
<keyword evidence="5 10" id="KW-0552">Olfaction</keyword>
<evidence type="ECO:0000256" key="9">
    <source>
        <dbReference type="ARBA" id="ARBA00023224"/>
    </source>
</evidence>
<keyword evidence="4 10" id="KW-0812">Transmembrane</keyword>